<comment type="caution">
    <text evidence="3">The sequence shown here is derived from an EMBL/GenBank/DDBJ whole genome shotgun (WGS) entry which is preliminary data.</text>
</comment>
<organism evidence="3 4">
    <name type="scientific">Streptomyces albiaxialis</name>
    <dbReference type="NCBI Taxonomy" id="329523"/>
    <lineage>
        <taxon>Bacteria</taxon>
        <taxon>Bacillati</taxon>
        <taxon>Actinomycetota</taxon>
        <taxon>Actinomycetes</taxon>
        <taxon>Kitasatosporales</taxon>
        <taxon>Streptomycetaceae</taxon>
        <taxon>Streptomyces</taxon>
    </lineage>
</organism>
<feature type="region of interest" description="Disordered" evidence="1">
    <location>
        <begin position="20"/>
        <end position="127"/>
    </location>
</feature>
<reference evidence="3 4" key="1">
    <citation type="journal article" date="2019" name="Int. J. Syst. Evol. Microbiol.">
        <title>The Global Catalogue of Microorganisms (GCM) 10K type strain sequencing project: providing services to taxonomists for standard genome sequencing and annotation.</title>
        <authorList>
            <consortium name="The Broad Institute Genomics Platform"/>
            <consortium name="The Broad Institute Genome Sequencing Center for Infectious Disease"/>
            <person name="Wu L."/>
            <person name="Ma J."/>
        </authorList>
    </citation>
    <scope>NUCLEOTIDE SEQUENCE [LARGE SCALE GENOMIC DNA]</scope>
    <source>
        <strain evidence="3 4">JCM 15478</strain>
    </source>
</reference>
<name>A0ABN2VI05_9ACTN</name>
<evidence type="ECO:0000256" key="1">
    <source>
        <dbReference type="SAM" id="MobiDB-lite"/>
    </source>
</evidence>
<evidence type="ECO:0000256" key="2">
    <source>
        <dbReference type="SAM" id="SignalP"/>
    </source>
</evidence>
<feature type="compositionally biased region" description="Polar residues" evidence="1">
    <location>
        <begin position="48"/>
        <end position="58"/>
    </location>
</feature>
<feature type="chain" id="PRO_5046569115" description="Lipoprotein" evidence="2">
    <location>
        <begin position="25"/>
        <end position="127"/>
    </location>
</feature>
<evidence type="ECO:0000313" key="3">
    <source>
        <dbReference type="EMBL" id="GAA2062923.1"/>
    </source>
</evidence>
<evidence type="ECO:0008006" key="5">
    <source>
        <dbReference type="Google" id="ProtNLM"/>
    </source>
</evidence>
<dbReference type="Proteomes" id="UP001500016">
    <property type="component" value="Unassembled WGS sequence"/>
</dbReference>
<proteinExistence type="predicted"/>
<feature type="compositionally biased region" description="Low complexity" evidence="1">
    <location>
        <begin position="20"/>
        <end position="35"/>
    </location>
</feature>
<keyword evidence="2" id="KW-0732">Signal</keyword>
<accession>A0ABN2VI05</accession>
<gene>
    <name evidence="3" type="ORF">GCM10009801_06410</name>
</gene>
<feature type="signal peptide" evidence="2">
    <location>
        <begin position="1"/>
        <end position="24"/>
    </location>
</feature>
<dbReference type="PROSITE" id="PS51257">
    <property type="entry name" value="PROKAR_LIPOPROTEIN"/>
    <property type="match status" value="1"/>
</dbReference>
<sequence length="127" mass="12494">MVRRFLALLALLLACAAGGGTASASPSAPVAPVAVTSQAHGHSGPGGQTSSRSRQATEQHAAGVSAMAPHEVRPPLLPPAHTAGPAPSWAAPPLTGRIAAQPRKGRAPPSVALSPRSTRGPPAATSS</sequence>
<dbReference type="RefSeq" id="WP_344523675.1">
    <property type="nucleotide sequence ID" value="NZ_BAAAPE010000001.1"/>
</dbReference>
<protein>
    <recommendedName>
        <fullName evidence="5">Lipoprotein</fullName>
    </recommendedName>
</protein>
<evidence type="ECO:0000313" key="4">
    <source>
        <dbReference type="Proteomes" id="UP001500016"/>
    </source>
</evidence>
<keyword evidence="4" id="KW-1185">Reference proteome</keyword>
<dbReference type="EMBL" id="BAAAPE010000001">
    <property type="protein sequence ID" value="GAA2062923.1"/>
    <property type="molecule type" value="Genomic_DNA"/>
</dbReference>